<reference evidence="1" key="1">
    <citation type="journal article" date="2014" name="Front. Microbiol.">
        <title>High frequency of phylogenetically diverse reductive dehalogenase-homologous genes in deep subseafloor sedimentary metagenomes.</title>
        <authorList>
            <person name="Kawai M."/>
            <person name="Futagami T."/>
            <person name="Toyoda A."/>
            <person name="Takaki Y."/>
            <person name="Nishi S."/>
            <person name="Hori S."/>
            <person name="Arai W."/>
            <person name="Tsubouchi T."/>
            <person name="Morono Y."/>
            <person name="Uchiyama I."/>
            <person name="Ito T."/>
            <person name="Fujiyama A."/>
            <person name="Inagaki F."/>
            <person name="Takami H."/>
        </authorList>
    </citation>
    <scope>NUCLEOTIDE SEQUENCE</scope>
    <source>
        <strain evidence="1">Expedition CK06-06</strain>
    </source>
</reference>
<name>X1HCC2_9ZZZZ</name>
<dbReference type="EMBL" id="BARU01033400">
    <property type="protein sequence ID" value="GAH67032.1"/>
    <property type="molecule type" value="Genomic_DNA"/>
</dbReference>
<gene>
    <name evidence="1" type="ORF">S03H2_52576</name>
</gene>
<protein>
    <submittedName>
        <fullName evidence="1">Uncharacterized protein</fullName>
    </submittedName>
</protein>
<dbReference type="AlphaFoldDB" id="X1HCC2"/>
<evidence type="ECO:0000313" key="1">
    <source>
        <dbReference type="EMBL" id="GAH67032.1"/>
    </source>
</evidence>
<feature type="non-terminal residue" evidence="1">
    <location>
        <position position="1"/>
    </location>
</feature>
<proteinExistence type="predicted"/>
<comment type="caution">
    <text evidence="1">The sequence shown here is derived from an EMBL/GenBank/DDBJ whole genome shotgun (WGS) entry which is preliminary data.</text>
</comment>
<accession>X1HCC2</accession>
<organism evidence="1">
    <name type="scientific">marine sediment metagenome</name>
    <dbReference type="NCBI Taxonomy" id="412755"/>
    <lineage>
        <taxon>unclassified sequences</taxon>
        <taxon>metagenomes</taxon>
        <taxon>ecological metagenomes</taxon>
    </lineage>
</organism>
<sequence length="182" mass="21143">QLIYYEEYLWAFKESLKTLRRMVQARTPRGSSLRLYHSISYSMVDLTPRDSFGFLAGSPRFEGKVYARKEMEVTWGIFSTPYTRMAPHADAVEYGTKPHFPPIFGPESIHGWAGHVLPMMDKFELAQVAYRIALHISKHGTRPRYMFRDARQQFQASRILERNFNAASVRARSRVPAIEELP</sequence>